<evidence type="ECO:0000256" key="3">
    <source>
        <dbReference type="ARBA" id="ARBA00022801"/>
    </source>
</evidence>
<dbReference type="NCBIfam" id="NF006053">
    <property type="entry name" value="PRK08201.1"/>
    <property type="match status" value="1"/>
</dbReference>
<dbReference type="InterPro" id="IPR051458">
    <property type="entry name" value="Cyt/Met_Dipeptidase"/>
</dbReference>
<dbReference type="Pfam" id="PF01546">
    <property type="entry name" value="Peptidase_M20"/>
    <property type="match status" value="1"/>
</dbReference>
<dbReference type="Gene3D" id="3.30.70.360">
    <property type="match status" value="1"/>
</dbReference>
<dbReference type="Gene3D" id="3.40.630.10">
    <property type="entry name" value="Zn peptidases"/>
    <property type="match status" value="1"/>
</dbReference>
<gene>
    <name evidence="5" type="ORF">METZ01_LOCUS44658</name>
</gene>
<dbReference type="GO" id="GO:0006508">
    <property type="term" value="P:proteolysis"/>
    <property type="evidence" value="ECO:0007669"/>
    <property type="project" value="UniProtKB-KW"/>
</dbReference>
<name>A0A381RKN8_9ZZZZ</name>
<dbReference type="NCBIfam" id="NF005914">
    <property type="entry name" value="PRK07907.1"/>
    <property type="match status" value="1"/>
</dbReference>
<accession>A0A381RKN8</accession>
<dbReference type="PANTHER" id="PTHR43270:SF12">
    <property type="entry name" value="SUCCINYL-DIAMINOPIMELATE DESUCCINYLASE"/>
    <property type="match status" value="1"/>
</dbReference>
<keyword evidence="3" id="KW-0378">Hydrolase</keyword>
<evidence type="ECO:0000256" key="2">
    <source>
        <dbReference type="ARBA" id="ARBA00022723"/>
    </source>
</evidence>
<reference evidence="5" key="1">
    <citation type="submission" date="2018-05" db="EMBL/GenBank/DDBJ databases">
        <authorList>
            <person name="Lanie J.A."/>
            <person name="Ng W.-L."/>
            <person name="Kazmierczak K.M."/>
            <person name="Andrzejewski T.M."/>
            <person name="Davidsen T.M."/>
            <person name="Wayne K.J."/>
            <person name="Tettelin H."/>
            <person name="Glass J.I."/>
            <person name="Rusch D."/>
            <person name="Podicherti R."/>
            <person name="Tsui H.-C.T."/>
            <person name="Winkler M.E."/>
        </authorList>
    </citation>
    <scope>NUCLEOTIDE SEQUENCE</scope>
</reference>
<dbReference type="GO" id="GO:0008233">
    <property type="term" value="F:peptidase activity"/>
    <property type="evidence" value="ECO:0007669"/>
    <property type="project" value="UniProtKB-KW"/>
</dbReference>
<keyword evidence="2" id="KW-0479">Metal-binding</keyword>
<dbReference type="InterPro" id="IPR002933">
    <property type="entry name" value="Peptidase_M20"/>
</dbReference>
<protein>
    <recommendedName>
        <fullName evidence="4">Peptidase M20 dimerisation domain-containing protein</fullName>
    </recommendedName>
</protein>
<evidence type="ECO:0000259" key="4">
    <source>
        <dbReference type="Pfam" id="PF07687"/>
    </source>
</evidence>
<dbReference type="AlphaFoldDB" id="A0A381RKN8"/>
<dbReference type="GO" id="GO:0046872">
    <property type="term" value="F:metal ion binding"/>
    <property type="evidence" value="ECO:0007669"/>
    <property type="project" value="UniProtKB-KW"/>
</dbReference>
<evidence type="ECO:0000313" key="5">
    <source>
        <dbReference type="EMBL" id="SUZ91804.1"/>
    </source>
</evidence>
<dbReference type="Pfam" id="PF07687">
    <property type="entry name" value="M20_dimer"/>
    <property type="match status" value="1"/>
</dbReference>
<keyword evidence="1" id="KW-0645">Protease</keyword>
<dbReference type="InterPro" id="IPR011650">
    <property type="entry name" value="Peptidase_M20_dimer"/>
</dbReference>
<dbReference type="SUPFAM" id="SSF53187">
    <property type="entry name" value="Zn-dependent exopeptidases"/>
    <property type="match status" value="1"/>
</dbReference>
<organism evidence="5">
    <name type="scientific">marine metagenome</name>
    <dbReference type="NCBI Taxonomy" id="408172"/>
    <lineage>
        <taxon>unclassified sequences</taxon>
        <taxon>metagenomes</taxon>
        <taxon>ecological metagenomes</taxon>
    </lineage>
</organism>
<dbReference type="PANTHER" id="PTHR43270">
    <property type="entry name" value="BETA-ALA-HIS DIPEPTIDASE"/>
    <property type="match status" value="1"/>
</dbReference>
<feature type="domain" description="Peptidase M20 dimerisation" evidence="4">
    <location>
        <begin position="197"/>
        <end position="356"/>
    </location>
</feature>
<proteinExistence type="predicted"/>
<sequence>MGSADPIRSFIEGQQNQWLDELKEFLRIPSVSTDPARADQVDTAAEWLGDKLREAGCTEIEKWPTEGHPVIYGAWREAPGAPTLLVYGHYDVQPEEPVELWDTPPFNPTVREGKLFARGSADDKGQLYIHVKALQAWLQTVGTCPVNVVFLIEGEEEVGSPNIEAVVLEHRDRLQCDAVMISDTVMFAAGLPSITYSLRGLAFMQLDVTGARGDLHSGSFGGAVVNPAEALARMLASCRNPDNGEITVPGFYDDIVAITDAEREQWNSLPFNKTKYREELGVDALLKDADYGVLERTWARPTFEVNGFLSGFTGEGSKTVLPAKAMAKISMRLVANQDPEKIMNATEDHLRALTPPGVRLKVTRMHGGKPWLTPCDHPVIQAAGRALHRGFGTEPVFIREGGSIPLVALLEELFRAPSVLMGIGLPDENAHAPNENLDLGNFYAGIASAAFFFEELGSLE</sequence>
<dbReference type="NCBIfam" id="NF006579">
    <property type="entry name" value="PRK09104.1"/>
    <property type="match status" value="1"/>
</dbReference>
<evidence type="ECO:0000256" key="1">
    <source>
        <dbReference type="ARBA" id="ARBA00022670"/>
    </source>
</evidence>
<dbReference type="EMBL" id="UINC01002006">
    <property type="protein sequence ID" value="SUZ91804.1"/>
    <property type="molecule type" value="Genomic_DNA"/>
</dbReference>